<feature type="transmembrane region" description="Helical" evidence="7">
    <location>
        <begin position="374"/>
        <end position="392"/>
    </location>
</feature>
<evidence type="ECO:0000256" key="1">
    <source>
        <dbReference type="ARBA" id="ARBA00004651"/>
    </source>
</evidence>
<feature type="transmembrane region" description="Helical" evidence="7">
    <location>
        <begin position="253"/>
        <end position="272"/>
    </location>
</feature>
<keyword evidence="2" id="KW-0813">Transport</keyword>
<dbReference type="PANTHER" id="PTHR43266:SF10">
    <property type="entry name" value="BACILYSIN EXPORTER BACE-RELATED"/>
    <property type="match status" value="1"/>
</dbReference>
<dbReference type="PANTHER" id="PTHR43266">
    <property type="entry name" value="MACROLIDE-EFFLUX PROTEIN"/>
    <property type="match status" value="1"/>
</dbReference>
<feature type="domain" description="Major facilitator superfamily (MFS) profile" evidence="8">
    <location>
        <begin position="6"/>
        <end position="396"/>
    </location>
</feature>
<feature type="transmembrane region" description="Helical" evidence="7">
    <location>
        <begin position="281"/>
        <end position="302"/>
    </location>
</feature>
<gene>
    <name evidence="9" type="ORF">RZO55_21560</name>
</gene>
<comment type="subcellular location">
    <subcellularLocation>
        <location evidence="1">Cell membrane</location>
        <topology evidence="1">Multi-pass membrane protein</topology>
    </subcellularLocation>
</comment>
<dbReference type="CDD" id="cd06173">
    <property type="entry name" value="MFS_MefA_like"/>
    <property type="match status" value="1"/>
</dbReference>
<protein>
    <submittedName>
        <fullName evidence="9">MFS transporter</fullName>
    </submittedName>
</protein>
<organism evidence="9 10">
    <name type="scientific">Clostridium boliviensis</name>
    <dbReference type="NCBI Taxonomy" id="318465"/>
    <lineage>
        <taxon>Bacteria</taxon>
        <taxon>Bacillati</taxon>
        <taxon>Bacillota</taxon>
        <taxon>Clostridia</taxon>
        <taxon>Eubacteriales</taxon>
        <taxon>Clostridiaceae</taxon>
        <taxon>Clostridium</taxon>
    </lineage>
</organism>
<dbReference type="Gene3D" id="1.20.1250.20">
    <property type="entry name" value="MFS general substrate transporter like domains"/>
    <property type="match status" value="1"/>
</dbReference>
<dbReference type="InterPro" id="IPR010290">
    <property type="entry name" value="TM_effector"/>
</dbReference>
<evidence type="ECO:0000256" key="2">
    <source>
        <dbReference type="ARBA" id="ARBA00022448"/>
    </source>
</evidence>
<dbReference type="InterPro" id="IPR020846">
    <property type="entry name" value="MFS_dom"/>
</dbReference>
<dbReference type="InterPro" id="IPR036259">
    <property type="entry name" value="MFS_trans_sf"/>
</dbReference>
<name>A0ABU4GRA3_9CLOT</name>
<evidence type="ECO:0000256" key="7">
    <source>
        <dbReference type="SAM" id="Phobius"/>
    </source>
</evidence>
<feature type="transmembrane region" description="Helical" evidence="7">
    <location>
        <begin position="163"/>
        <end position="184"/>
    </location>
</feature>
<keyword evidence="6 7" id="KW-0472">Membrane</keyword>
<dbReference type="PROSITE" id="PS50850">
    <property type="entry name" value="MFS"/>
    <property type="match status" value="1"/>
</dbReference>
<sequence>MSWKRKFAVIWTGQAISIFTSSIIQMAIIWYLTDKTESAAVLSLATLTGFLPQAVLGPFIGVLIDRYDRKWIMILADSAIAFVTMVLVLAGLFGTLPIWLIMTVLFFRSIGTAFHSPSLQAVTPMIVPKEYLTNCAGYTQGMESVSLLLSPAVAAILYSTLNINMILLTDIVGAAIAIITITVIKIPKSNRIDNEKVPDLLQEAKEGFIVLRKEKGMMSLMIISSLYAMIYFPIGTLYPLICMSYFGGTFKDSSIVEIVFSAGTLLGAVILGKQGEKINKIYAIILSIAAMGVGLIITGILQPDQFKVFIVLAGFMGITIPFYYGVLTAIYQLKIKEEFLGRVLSLSTSLGMIAMPLGLILSGSFAEIIGVEKWFFLSGIITVGIAMISYMLPSLRNCCSTREI</sequence>
<comment type="caution">
    <text evidence="9">The sequence shown here is derived from an EMBL/GenBank/DDBJ whole genome shotgun (WGS) entry which is preliminary data.</text>
</comment>
<feature type="transmembrane region" description="Helical" evidence="7">
    <location>
        <begin position="7"/>
        <end position="33"/>
    </location>
</feature>
<dbReference type="SUPFAM" id="SSF103473">
    <property type="entry name" value="MFS general substrate transporter"/>
    <property type="match status" value="1"/>
</dbReference>
<evidence type="ECO:0000256" key="4">
    <source>
        <dbReference type="ARBA" id="ARBA00022692"/>
    </source>
</evidence>
<dbReference type="EMBL" id="JAWONS010000309">
    <property type="protein sequence ID" value="MDW2800163.1"/>
    <property type="molecule type" value="Genomic_DNA"/>
</dbReference>
<evidence type="ECO:0000256" key="3">
    <source>
        <dbReference type="ARBA" id="ARBA00022475"/>
    </source>
</evidence>
<dbReference type="Pfam" id="PF05977">
    <property type="entry name" value="MFS_3"/>
    <property type="match status" value="1"/>
</dbReference>
<reference evidence="9 10" key="1">
    <citation type="submission" date="2023-10" db="EMBL/GenBank/DDBJ databases">
        <title>A novel Glycoside Hydrolase 43-Like Enzyme from Clostrdium boliviensis is an Endo-xylanase, and a Candidate for Xylooligosaccharides Production from Different Xylan Substrates.</title>
        <authorList>
            <person name="Alvarez M.T."/>
            <person name="Rocabado-Villegas L.R."/>
            <person name="Salas-Veizaga D.M."/>
            <person name="Linares-Pasten J.A."/>
            <person name="Gudmundsdottir E.E."/>
            <person name="Hreggvidsson G.O."/>
            <person name="Adlercreutz P."/>
            <person name="Nordberg Karlsson E."/>
        </authorList>
    </citation>
    <scope>NUCLEOTIDE SEQUENCE [LARGE SCALE GENOMIC DNA]</scope>
    <source>
        <strain evidence="9 10">E-1</strain>
    </source>
</reference>
<feature type="transmembrane region" description="Helical" evidence="7">
    <location>
        <begin position="308"/>
        <end position="331"/>
    </location>
</feature>
<accession>A0ABU4GRA3</accession>
<feature type="transmembrane region" description="Helical" evidence="7">
    <location>
        <begin position="343"/>
        <end position="362"/>
    </location>
</feature>
<keyword evidence="4 7" id="KW-0812">Transmembrane</keyword>
<evidence type="ECO:0000256" key="5">
    <source>
        <dbReference type="ARBA" id="ARBA00022989"/>
    </source>
</evidence>
<dbReference type="RefSeq" id="WP_318066349.1">
    <property type="nucleotide sequence ID" value="NZ_JAWONS010000309.1"/>
</dbReference>
<feature type="transmembrane region" description="Helical" evidence="7">
    <location>
        <begin position="220"/>
        <end position="241"/>
    </location>
</feature>
<dbReference type="Proteomes" id="UP001276854">
    <property type="component" value="Unassembled WGS sequence"/>
</dbReference>
<evidence type="ECO:0000313" key="9">
    <source>
        <dbReference type="EMBL" id="MDW2800163.1"/>
    </source>
</evidence>
<proteinExistence type="predicted"/>
<evidence type="ECO:0000313" key="10">
    <source>
        <dbReference type="Proteomes" id="UP001276854"/>
    </source>
</evidence>
<evidence type="ECO:0000256" key="6">
    <source>
        <dbReference type="ARBA" id="ARBA00023136"/>
    </source>
</evidence>
<keyword evidence="5 7" id="KW-1133">Transmembrane helix</keyword>
<feature type="transmembrane region" description="Helical" evidence="7">
    <location>
        <begin position="96"/>
        <end position="114"/>
    </location>
</feature>
<feature type="transmembrane region" description="Helical" evidence="7">
    <location>
        <begin position="39"/>
        <end position="64"/>
    </location>
</feature>
<evidence type="ECO:0000259" key="8">
    <source>
        <dbReference type="PROSITE" id="PS50850"/>
    </source>
</evidence>
<keyword evidence="10" id="KW-1185">Reference proteome</keyword>
<keyword evidence="3" id="KW-1003">Cell membrane</keyword>